<dbReference type="SUPFAM" id="SSF54593">
    <property type="entry name" value="Glyoxalase/Bleomycin resistance protein/Dihydroxybiphenyl dioxygenase"/>
    <property type="match status" value="1"/>
</dbReference>
<evidence type="ECO:0000313" key="3">
    <source>
        <dbReference type="Proteomes" id="UP000199473"/>
    </source>
</evidence>
<dbReference type="Proteomes" id="UP000199473">
    <property type="component" value="Unassembled WGS sequence"/>
</dbReference>
<name>A0A1I4D753_9PROT</name>
<gene>
    <name evidence="2" type="ORF">SAMN02745775_109135</name>
</gene>
<dbReference type="InterPro" id="IPR037523">
    <property type="entry name" value="VOC_core"/>
</dbReference>
<dbReference type="OrthoDB" id="9806945at2"/>
<dbReference type="Gene3D" id="3.10.180.10">
    <property type="entry name" value="2,3-Dihydroxybiphenyl 1,2-Dioxygenase, domain 1"/>
    <property type="match status" value="1"/>
</dbReference>
<evidence type="ECO:0000259" key="1">
    <source>
        <dbReference type="PROSITE" id="PS51819"/>
    </source>
</evidence>
<protein>
    <recommendedName>
        <fullName evidence="1">VOC domain-containing protein</fullName>
    </recommendedName>
</protein>
<sequence>MSTPPALRTLSAVLVVGDVARAIGFYVEMLGCIECFRVGDPPHYAAVEREALVLSLMPASRAPAALGQAHLHVMVTGLDDLHAEIAGRGVAIEVKPTDFDYGLREFSLRDPDGNRITFGEEVPL</sequence>
<dbReference type="PROSITE" id="PS51819">
    <property type="entry name" value="VOC"/>
    <property type="match status" value="1"/>
</dbReference>
<dbReference type="EMBL" id="FOSQ01000009">
    <property type="protein sequence ID" value="SFK87986.1"/>
    <property type="molecule type" value="Genomic_DNA"/>
</dbReference>
<dbReference type="STRING" id="1123062.SAMN02745775_109135"/>
<dbReference type="Pfam" id="PF00903">
    <property type="entry name" value="Glyoxalase"/>
    <property type="match status" value="1"/>
</dbReference>
<reference evidence="2 3" key="1">
    <citation type="submission" date="2016-10" db="EMBL/GenBank/DDBJ databases">
        <authorList>
            <person name="de Groot N.N."/>
        </authorList>
    </citation>
    <scope>NUCLEOTIDE SEQUENCE [LARGE SCALE GENOMIC DNA]</scope>
    <source>
        <strain evidence="2 3">DSM 19981</strain>
    </source>
</reference>
<evidence type="ECO:0000313" key="2">
    <source>
        <dbReference type="EMBL" id="SFK87986.1"/>
    </source>
</evidence>
<dbReference type="AlphaFoldDB" id="A0A1I4D753"/>
<dbReference type="RefSeq" id="WP_092961820.1">
    <property type="nucleotide sequence ID" value="NZ_FOSQ01000009.1"/>
</dbReference>
<feature type="domain" description="VOC" evidence="1">
    <location>
        <begin position="8"/>
        <end position="121"/>
    </location>
</feature>
<keyword evidence="3" id="KW-1185">Reference proteome</keyword>
<dbReference type="InterPro" id="IPR029068">
    <property type="entry name" value="Glyas_Bleomycin-R_OHBP_Dase"/>
</dbReference>
<dbReference type="InterPro" id="IPR004360">
    <property type="entry name" value="Glyas_Fos-R_dOase_dom"/>
</dbReference>
<accession>A0A1I4D753</accession>
<organism evidence="2 3">
    <name type="scientific">Falsiroseomonas stagni DSM 19981</name>
    <dbReference type="NCBI Taxonomy" id="1123062"/>
    <lineage>
        <taxon>Bacteria</taxon>
        <taxon>Pseudomonadati</taxon>
        <taxon>Pseudomonadota</taxon>
        <taxon>Alphaproteobacteria</taxon>
        <taxon>Acetobacterales</taxon>
        <taxon>Roseomonadaceae</taxon>
        <taxon>Falsiroseomonas</taxon>
    </lineage>
</organism>
<proteinExistence type="predicted"/>